<dbReference type="Pfam" id="PF15648">
    <property type="entry name" value="Tox-REase-5"/>
    <property type="match status" value="1"/>
</dbReference>
<organism evidence="2 3">
    <name type="scientific">Cutibacterium avidum</name>
    <dbReference type="NCBI Taxonomy" id="33010"/>
    <lineage>
        <taxon>Bacteria</taxon>
        <taxon>Bacillati</taxon>
        <taxon>Actinomycetota</taxon>
        <taxon>Actinomycetes</taxon>
        <taxon>Propionibacteriales</taxon>
        <taxon>Propionibacteriaceae</taxon>
        <taxon>Cutibacterium</taxon>
    </lineage>
</organism>
<protein>
    <submittedName>
        <fullName evidence="2">Tox-REase-5 domain-containing protein</fullName>
    </submittedName>
</protein>
<dbReference type="InterPro" id="IPR028904">
    <property type="entry name" value="Tox-REase-5_dom"/>
</dbReference>
<proteinExistence type="predicted"/>
<dbReference type="RefSeq" id="WP_334353546.1">
    <property type="nucleotide sequence ID" value="NZ_JBAKUA010000052.1"/>
</dbReference>
<evidence type="ECO:0000259" key="1">
    <source>
        <dbReference type="Pfam" id="PF15648"/>
    </source>
</evidence>
<dbReference type="AlphaFoldDB" id="A0AB35XL52"/>
<sequence>YELQITGRPEGYYVNGVEFDGYQNGELLDAKGLGYAKLLPAGWSTAAKQLEDAADRQLEAAGSTPIHWIFAEEEAARAASKFIPEEIKISHVPFLR</sequence>
<feature type="non-terminal residue" evidence="2">
    <location>
        <position position="1"/>
    </location>
</feature>
<gene>
    <name evidence="2" type="ORF">V7F78_12460</name>
</gene>
<dbReference type="EMBL" id="JBAKUA010000052">
    <property type="protein sequence ID" value="MEH1547777.1"/>
    <property type="molecule type" value="Genomic_DNA"/>
</dbReference>
<evidence type="ECO:0000313" key="2">
    <source>
        <dbReference type="EMBL" id="MEH1547777.1"/>
    </source>
</evidence>
<reference evidence="2" key="1">
    <citation type="submission" date="2024-02" db="EMBL/GenBank/DDBJ databases">
        <title>Bacterial skin colonization with Propionibacterium avidum as a risk factor for Periprosthetic Joint Infections - a single-center prospective study.</title>
        <authorList>
            <person name="Achermann Y."/>
        </authorList>
    </citation>
    <scope>NUCLEOTIDE SEQUENCE</scope>
    <source>
        <strain evidence="2">PAVI-2017310195</strain>
    </source>
</reference>
<name>A0AB35XL52_9ACTN</name>
<evidence type="ECO:0000313" key="3">
    <source>
        <dbReference type="Proteomes" id="UP001309299"/>
    </source>
</evidence>
<dbReference type="Proteomes" id="UP001309299">
    <property type="component" value="Unassembled WGS sequence"/>
</dbReference>
<feature type="domain" description="Tox-REase-5" evidence="1">
    <location>
        <begin position="10"/>
        <end position="72"/>
    </location>
</feature>
<comment type="caution">
    <text evidence="2">The sequence shown here is derived from an EMBL/GenBank/DDBJ whole genome shotgun (WGS) entry which is preliminary data.</text>
</comment>
<accession>A0AB35XL52</accession>